<dbReference type="Proteomes" id="UP000430508">
    <property type="component" value="Chromosome"/>
</dbReference>
<proteinExistence type="predicted"/>
<feature type="transmembrane region" description="Helical" evidence="1">
    <location>
        <begin position="42"/>
        <end position="62"/>
    </location>
</feature>
<keyword evidence="1" id="KW-0472">Membrane</keyword>
<dbReference type="EMBL" id="CP046996">
    <property type="protein sequence ID" value="QHA00241.1"/>
    <property type="molecule type" value="Genomic_DNA"/>
</dbReference>
<evidence type="ECO:0000256" key="1">
    <source>
        <dbReference type="SAM" id="Phobius"/>
    </source>
</evidence>
<organism evidence="2 3">
    <name type="scientific">Dehalobacter restrictus</name>
    <dbReference type="NCBI Taxonomy" id="55583"/>
    <lineage>
        <taxon>Bacteria</taxon>
        <taxon>Bacillati</taxon>
        <taxon>Bacillota</taxon>
        <taxon>Clostridia</taxon>
        <taxon>Eubacteriales</taxon>
        <taxon>Desulfitobacteriaceae</taxon>
        <taxon>Dehalobacter</taxon>
    </lineage>
</organism>
<keyword evidence="1" id="KW-0812">Transmembrane</keyword>
<name>A0A857DHS2_9FIRM</name>
<evidence type="ECO:0000313" key="2">
    <source>
        <dbReference type="EMBL" id="QHA00241.1"/>
    </source>
</evidence>
<dbReference type="RefSeq" id="WP_019226748.1">
    <property type="nucleotide sequence ID" value="NZ_CP046996.1"/>
</dbReference>
<reference evidence="2 3" key="1">
    <citation type="submission" date="2019-12" db="EMBL/GenBank/DDBJ databases">
        <title>Sequence classification of anaerobic respiratory reductive dehalogenases: First we see many, then we see few.</title>
        <authorList>
            <person name="Molenda O."/>
            <person name="Puentes Jacome L.A."/>
            <person name="Cao X."/>
            <person name="Nesbo C.L."/>
            <person name="Tang S."/>
            <person name="Morson N."/>
            <person name="Patron J."/>
            <person name="Lomheim L."/>
            <person name="Wishart D.S."/>
            <person name="Edwards E.A."/>
        </authorList>
    </citation>
    <scope>NUCLEOTIDE SEQUENCE [LARGE SCALE GENOMIC DNA]</scope>
    <source>
        <strain evidence="2 3">12DCA</strain>
    </source>
</reference>
<accession>A0A857DHS2</accession>
<gene>
    <name evidence="2" type="ORF">GQ588_06035</name>
</gene>
<evidence type="ECO:0000313" key="3">
    <source>
        <dbReference type="Proteomes" id="UP000430508"/>
    </source>
</evidence>
<feature type="transmembrane region" description="Helical" evidence="1">
    <location>
        <begin position="74"/>
        <end position="92"/>
    </location>
</feature>
<protein>
    <submittedName>
        <fullName evidence="2">Uncharacterized protein</fullName>
    </submittedName>
</protein>
<sequence length="104" mass="11545">MSILYSVLLALGIAVSLRTRVKVMMWRSPEAPNRLAKAITQLVGTAGGIYISLELLLTFLGIPENIWNPSSVYFIKPLAVFSLIIAILQPYGQKIWETVRGRSV</sequence>
<dbReference type="AlphaFoldDB" id="A0A857DHS2"/>
<keyword evidence="1" id="KW-1133">Transmembrane helix</keyword>